<feature type="domain" description="Methyltransferase" evidence="3">
    <location>
        <begin position="34"/>
        <end position="125"/>
    </location>
</feature>
<accession>A0ABV8Q6P2</accession>
<dbReference type="GO" id="GO:0008168">
    <property type="term" value="F:methyltransferase activity"/>
    <property type="evidence" value="ECO:0007669"/>
    <property type="project" value="UniProtKB-KW"/>
</dbReference>
<dbReference type="Gene3D" id="1.10.150.290">
    <property type="entry name" value="S-adenosyl-L-methionine-dependent methyltransferases"/>
    <property type="match status" value="1"/>
</dbReference>
<dbReference type="CDD" id="cd02440">
    <property type="entry name" value="AdoMet_MTases"/>
    <property type="match status" value="1"/>
</dbReference>
<proteinExistence type="predicted"/>
<evidence type="ECO:0000313" key="5">
    <source>
        <dbReference type="Proteomes" id="UP001595900"/>
    </source>
</evidence>
<dbReference type="SUPFAM" id="SSF53335">
    <property type="entry name" value="S-adenosyl-L-methionine-dependent methyltransferases"/>
    <property type="match status" value="1"/>
</dbReference>
<dbReference type="InterPro" id="IPR041698">
    <property type="entry name" value="Methyltransf_25"/>
</dbReference>
<keyword evidence="5" id="KW-1185">Reference proteome</keyword>
<evidence type="ECO:0000256" key="1">
    <source>
        <dbReference type="ARBA" id="ARBA00022603"/>
    </source>
</evidence>
<dbReference type="Pfam" id="PF13649">
    <property type="entry name" value="Methyltransf_25"/>
    <property type="match status" value="1"/>
</dbReference>
<dbReference type="InterPro" id="IPR029063">
    <property type="entry name" value="SAM-dependent_MTases_sf"/>
</dbReference>
<dbReference type="Gene3D" id="3.40.50.150">
    <property type="entry name" value="Vaccinia Virus protein VP39"/>
    <property type="match status" value="1"/>
</dbReference>
<dbReference type="PANTHER" id="PTHR43861:SF1">
    <property type="entry name" value="TRANS-ACONITATE 2-METHYLTRANSFERASE"/>
    <property type="match status" value="1"/>
</dbReference>
<dbReference type="PANTHER" id="PTHR43861">
    <property type="entry name" value="TRANS-ACONITATE 2-METHYLTRANSFERASE-RELATED"/>
    <property type="match status" value="1"/>
</dbReference>
<sequence>MAWNPQQYELFEKQRARPFFDLLSRVDVEHPRRVVDLGCGTGALTATLAARWPEAEVIGLDSSPEMLDKASVQSGAHANLSFRLGDIAEWAPAPGDDVVVSNAALQWVPRHDELLSGWFAALEPGAQLAVQMPANSDSPSQVLLRELADEPRWADRLSGLKVVNELVGPIDDYLALAFSAGVAVEAWETVYEHVLQGEDPVLEWVAGTRLRPFVAALGDEAPGFVDEFRLRLRAAFPPGPAGTVFPFRRLFFVVTR</sequence>
<gene>
    <name evidence="4" type="ORF">ACFOYW_11735</name>
</gene>
<name>A0ABV8Q6P2_9MICO</name>
<keyword evidence="2" id="KW-0808">Transferase</keyword>
<dbReference type="InterPro" id="IPR023149">
    <property type="entry name" value="Trans_acon_MeTrfase_C"/>
</dbReference>
<dbReference type="Proteomes" id="UP001595900">
    <property type="component" value="Unassembled WGS sequence"/>
</dbReference>
<comment type="caution">
    <text evidence="4">The sequence shown here is derived from an EMBL/GenBank/DDBJ whole genome shotgun (WGS) entry which is preliminary data.</text>
</comment>
<dbReference type="EMBL" id="JBHSCN010000005">
    <property type="protein sequence ID" value="MFC4244046.1"/>
    <property type="molecule type" value="Genomic_DNA"/>
</dbReference>
<organism evidence="4 5">
    <name type="scientific">Gryllotalpicola reticulitermitis</name>
    <dbReference type="NCBI Taxonomy" id="1184153"/>
    <lineage>
        <taxon>Bacteria</taxon>
        <taxon>Bacillati</taxon>
        <taxon>Actinomycetota</taxon>
        <taxon>Actinomycetes</taxon>
        <taxon>Micrococcales</taxon>
        <taxon>Microbacteriaceae</taxon>
        <taxon>Gryllotalpicola</taxon>
    </lineage>
</organism>
<evidence type="ECO:0000259" key="3">
    <source>
        <dbReference type="Pfam" id="PF13649"/>
    </source>
</evidence>
<protein>
    <submittedName>
        <fullName evidence="4">Methyltransferase domain-containing protein</fullName>
    </submittedName>
</protein>
<dbReference type="RefSeq" id="WP_390229113.1">
    <property type="nucleotide sequence ID" value="NZ_JBHSCN010000005.1"/>
</dbReference>
<dbReference type="GO" id="GO:0032259">
    <property type="term" value="P:methylation"/>
    <property type="evidence" value="ECO:0007669"/>
    <property type="project" value="UniProtKB-KW"/>
</dbReference>
<keyword evidence="1 4" id="KW-0489">Methyltransferase</keyword>
<evidence type="ECO:0000256" key="2">
    <source>
        <dbReference type="ARBA" id="ARBA00022679"/>
    </source>
</evidence>
<evidence type="ECO:0000313" key="4">
    <source>
        <dbReference type="EMBL" id="MFC4244046.1"/>
    </source>
</evidence>
<reference evidence="5" key="1">
    <citation type="journal article" date="2019" name="Int. J. Syst. Evol. Microbiol.">
        <title>The Global Catalogue of Microorganisms (GCM) 10K type strain sequencing project: providing services to taxonomists for standard genome sequencing and annotation.</title>
        <authorList>
            <consortium name="The Broad Institute Genomics Platform"/>
            <consortium name="The Broad Institute Genome Sequencing Center for Infectious Disease"/>
            <person name="Wu L."/>
            <person name="Ma J."/>
        </authorList>
    </citation>
    <scope>NUCLEOTIDE SEQUENCE [LARGE SCALE GENOMIC DNA]</scope>
    <source>
        <strain evidence="5">CGMCC 1.10363</strain>
    </source>
</reference>